<evidence type="ECO:0000256" key="1">
    <source>
        <dbReference type="SAM" id="MobiDB-lite"/>
    </source>
</evidence>
<gene>
    <name evidence="2" type="ORF">EXY23_08550</name>
</gene>
<accession>A0A4R4DUP8</accession>
<dbReference type="Proteomes" id="UP000295023">
    <property type="component" value="Unassembled WGS sequence"/>
</dbReference>
<evidence type="ECO:0000313" key="2">
    <source>
        <dbReference type="EMBL" id="TCZ64010.1"/>
    </source>
</evidence>
<keyword evidence="3" id="KW-1185">Reference proteome</keyword>
<comment type="caution">
    <text evidence="2">The sequence shown here is derived from an EMBL/GenBank/DDBJ whole genome shotgun (WGS) entry which is preliminary data.</text>
</comment>
<dbReference type="PROSITE" id="PS51257">
    <property type="entry name" value="PROKAR_LIPOPROTEIN"/>
    <property type="match status" value="1"/>
</dbReference>
<dbReference type="EMBL" id="SKBM01000006">
    <property type="protein sequence ID" value="TCZ64010.1"/>
    <property type="molecule type" value="Genomic_DNA"/>
</dbReference>
<dbReference type="OrthoDB" id="7280888at2"/>
<reference evidence="2 3" key="1">
    <citation type="submission" date="2019-03" db="EMBL/GenBank/DDBJ databases">
        <title>Paracraurococcus aquatilis NE82 genome sequence.</title>
        <authorList>
            <person name="Zhao Y."/>
            <person name="Du Z."/>
        </authorList>
    </citation>
    <scope>NUCLEOTIDE SEQUENCE [LARGE SCALE GENOMIC DNA]</scope>
    <source>
        <strain evidence="2 3">NE82</strain>
    </source>
</reference>
<organism evidence="2 3">
    <name type="scientific">Roseicella aquatilis</name>
    <dbReference type="NCBI Taxonomy" id="2527868"/>
    <lineage>
        <taxon>Bacteria</taxon>
        <taxon>Pseudomonadati</taxon>
        <taxon>Pseudomonadota</taxon>
        <taxon>Alphaproteobacteria</taxon>
        <taxon>Acetobacterales</taxon>
        <taxon>Roseomonadaceae</taxon>
        <taxon>Roseicella</taxon>
    </lineage>
</organism>
<evidence type="ECO:0000313" key="3">
    <source>
        <dbReference type="Proteomes" id="UP000295023"/>
    </source>
</evidence>
<feature type="region of interest" description="Disordered" evidence="1">
    <location>
        <begin position="177"/>
        <end position="199"/>
    </location>
</feature>
<dbReference type="RefSeq" id="WP_132287017.1">
    <property type="nucleotide sequence ID" value="NZ_SKBM01000006.1"/>
</dbReference>
<dbReference type="AlphaFoldDB" id="A0A4R4DUP8"/>
<sequence>MPSRRAVLLLPVLAAACETAPEPAVVLAGPMRFDYLTPLPLNVASIEVGRDTPPPMGGDVGARLSPGPAEAVRIMARDRLIAVGTTGTARVTVTQSALVPGRDSLTCLLGCRLDILSAEGERLGFVEAQSRRVVTGPDAARPRAAEALLRQTMDDLNVEFEFQLRRALKDWLVQAPPGQDGTLAAPPPAAVEMEDLPRR</sequence>
<proteinExistence type="predicted"/>
<evidence type="ECO:0008006" key="4">
    <source>
        <dbReference type="Google" id="ProtNLM"/>
    </source>
</evidence>
<name>A0A4R4DUP8_9PROT</name>
<protein>
    <recommendedName>
        <fullName evidence="4">ABC-type transport auxiliary lipoprotein component domain-containing protein</fullName>
    </recommendedName>
</protein>